<feature type="transmembrane region" description="Helical" evidence="2">
    <location>
        <begin position="49"/>
        <end position="72"/>
    </location>
</feature>
<keyword evidence="2" id="KW-1133">Transmembrane helix</keyword>
<dbReference type="Proteomes" id="UP000004968">
    <property type="component" value="Unassembled WGS sequence"/>
</dbReference>
<proteinExistence type="predicted"/>
<comment type="caution">
    <text evidence="3">The sequence shown here is derived from an EMBL/GenBank/DDBJ whole genome shotgun (WGS) entry which is preliminary data.</text>
</comment>
<organism evidence="3 4">
    <name type="scientific">Hungatella hathewayi DSM 13479</name>
    <dbReference type="NCBI Taxonomy" id="566550"/>
    <lineage>
        <taxon>Bacteria</taxon>
        <taxon>Bacillati</taxon>
        <taxon>Bacillota</taxon>
        <taxon>Clostridia</taxon>
        <taxon>Lachnospirales</taxon>
        <taxon>Lachnospiraceae</taxon>
        <taxon>Hungatella</taxon>
    </lineage>
</organism>
<name>D3ATB0_9FIRM</name>
<dbReference type="AlphaFoldDB" id="D3ATB0"/>
<protein>
    <submittedName>
        <fullName evidence="3">Uncharacterized protein</fullName>
    </submittedName>
</protein>
<dbReference type="HOGENOM" id="CLU_985195_0_0_9"/>
<dbReference type="RefSeq" id="WP_006777273.1">
    <property type="nucleotide sequence ID" value="NZ_GG667908.1"/>
</dbReference>
<feature type="non-terminal residue" evidence="3">
    <location>
        <position position="1"/>
    </location>
</feature>
<keyword evidence="2" id="KW-0812">Transmembrane</keyword>
<evidence type="ECO:0000313" key="4">
    <source>
        <dbReference type="Proteomes" id="UP000004968"/>
    </source>
</evidence>
<evidence type="ECO:0000256" key="2">
    <source>
        <dbReference type="SAM" id="Phobius"/>
    </source>
</evidence>
<reference evidence="3 4" key="1">
    <citation type="submission" date="2010-01" db="EMBL/GenBank/DDBJ databases">
        <authorList>
            <person name="Weinstock G."/>
            <person name="Sodergren E."/>
            <person name="Clifton S."/>
            <person name="Fulton L."/>
            <person name="Fulton B."/>
            <person name="Courtney L."/>
            <person name="Fronick C."/>
            <person name="Harrison M."/>
            <person name="Strong C."/>
            <person name="Farmer C."/>
            <person name="Delahaunty K."/>
            <person name="Markovic C."/>
            <person name="Hall O."/>
            <person name="Minx P."/>
            <person name="Tomlinson C."/>
            <person name="Mitreva M."/>
            <person name="Nelson J."/>
            <person name="Hou S."/>
            <person name="Wollam A."/>
            <person name="Pepin K.H."/>
            <person name="Johnson M."/>
            <person name="Bhonagiri V."/>
            <person name="Nash W.E."/>
            <person name="Warren W."/>
            <person name="Chinwalla A."/>
            <person name="Mardis E.R."/>
            <person name="Wilson R.K."/>
        </authorList>
    </citation>
    <scope>NUCLEOTIDE SEQUENCE [LARGE SCALE GENOMIC DNA]</scope>
    <source>
        <strain evidence="3 4">DSM 13479</strain>
    </source>
</reference>
<evidence type="ECO:0000313" key="3">
    <source>
        <dbReference type="EMBL" id="EFC94944.1"/>
    </source>
</evidence>
<evidence type="ECO:0000256" key="1">
    <source>
        <dbReference type="SAM" id="MobiDB-lite"/>
    </source>
</evidence>
<keyword evidence="2" id="KW-0472">Membrane</keyword>
<sequence length="282" mass="31078">TGRPAQMGQIRQPGQAPQRSGGLNGSYRSPAGTGSVKPEGTKNHTGKTVLITAVTGLAAVAVIAFVNVGGLLRDSIRGSVETTEAYSYNYESDFTELSDEEVMEAGERCLGFYHFPADGAYVSEQMLKAAESSGFGYSLDSDEFYTDNYLYEDTSYYESIRSFYLTDSGAETADGEYSYQYVDVNYDTATGELHDYISRLNSGEASLEFLERFLTATEESSGIALEDRKTGEIMEEARDIAKQGQSSYIYEGMFAIEIYRYEGEDAMYVYVSYNDPEAGSEL</sequence>
<accession>D3ATB0</accession>
<dbReference type="EMBL" id="ACIO01000875">
    <property type="protein sequence ID" value="EFC94944.1"/>
    <property type="molecule type" value="Genomic_DNA"/>
</dbReference>
<gene>
    <name evidence="3" type="ORF">CLOSTHATH_06869</name>
</gene>
<feature type="region of interest" description="Disordered" evidence="1">
    <location>
        <begin position="1"/>
        <end position="43"/>
    </location>
</feature>